<gene>
    <name evidence="1" type="ORF">CRHIZ90672A_00011007</name>
</gene>
<protein>
    <submittedName>
        <fullName evidence="1">Uncharacterized protein</fullName>
    </submittedName>
</protein>
<accession>A0A9N9YME4</accession>
<organism evidence="1 2">
    <name type="scientific">Clonostachys rhizophaga</name>
    <dbReference type="NCBI Taxonomy" id="160324"/>
    <lineage>
        <taxon>Eukaryota</taxon>
        <taxon>Fungi</taxon>
        <taxon>Dikarya</taxon>
        <taxon>Ascomycota</taxon>
        <taxon>Pezizomycotina</taxon>
        <taxon>Sordariomycetes</taxon>
        <taxon>Hypocreomycetidae</taxon>
        <taxon>Hypocreales</taxon>
        <taxon>Bionectriaceae</taxon>
        <taxon>Clonostachys</taxon>
    </lineage>
</organism>
<reference evidence="1" key="1">
    <citation type="submission" date="2021-10" db="EMBL/GenBank/DDBJ databases">
        <authorList>
            <person name="Piombo E."/>
        </authorList>
    </citation>
    <scope>NUCLEOTIDE SEQUENCE</scope>
</reference>
<evidence type="ECO:0000313" key="2">
    <source>
        <dbReference type="Proteomes" id="UP000696573"/>
    </source>
</evidence>
<dbReference type="OrthoDB" id="5133187at2759"/>
<name>A0A9N9YME4_9HYPO</name>
<evidence type="ECO:0000313" key="1">
    <source>
        <dbReference type="EMBL" id="CAH0023562.1"/>
    </source>
</evidence>
<dbReference type="Proteomes" id="UP000696573">
    <property type="component" value="Unassembled WGS sequence"/>
</dbReference>
<dbReference type="EMBL" id="CABFNQ020000692">
    <property type="protein sequence ID" value="CAH0023562.1"/>
    <property type="molecule type" value="Genomic_DNA"/>
</dbReference>
<proteinExistence type="predicted"/>
<sequence>MEWTLQELKETFSPLTPDGDEFILCCQLYGKLDSTLNALRNIAETLKTTPGTSEILDEIENSLHWLKDYCDTFFEKVAFQDKAQREKCYEIVKGLIEQIKAIMSTFETAEIFRLALPDATLCYGNLERCVVVRDELKGFLEEYPATGGNYA</sequence>
<dbReference type="AlphaFoldDB" id="A0A9N9YME4"/>
<keyword evidence="2" id="KW-1185">Reference proteome</keyword>
<comment type="caution">
    <text evidence="1">The sequence shown here is derived from an EMBL/GenBank/DDBJ whole genome shotgun (WGS) entry which is preliminary data.</text>
</comment>